<dbReference type="SUPFAM" id="SSF51445">
    <property type="entry name" value="(Trans)glycosidases"/>
    <property type="match status" value="1"/>
</dbReference>
<evidence type="ECO:0000256" key="8">
    <source>
        <dbReference type="SAM" id="MobiDB-lite"/>
    </source>
</evidence>
<comment type="similarity">
    <text evidence="7">Belongs to the glycosyl hydrolase 84 family.</text>
</comment>
<reference evidence="13 14" key="1">
    <citation type="submission" date="2020-08" db="EMBL/GenBank/DDBJ databases">
        <title>A Genomic Blueprint of the Chicken Gut Microbiome.</title>
        <authorList>
            <person name="Gilroy R."/>
            <person name="Ravi A."/>
            <person name="Getino M."/>
            <person name="Pursley I."/>
            <person name="Horton D.L."/>
            <person name="Alikhan N.-F."/>
            <person name="Baker D."/>
            <person name="Gharbi K."/>
            <person name="Hall N."/>
            <person name="Watson M."/>
            <person name="Adriaenssens E.M."/>
            <person name="Foster-Nyarko E."/>
            <person name="Jarju S."/>
            <person name="Secka A."/>
            <person name="Antonio M."/>
            <person name="Oren A."/>
            <person name="Chaudhuri R."/>
            <person name="La Ragione R.M."/>
            <person name="Hildebrand F."/>
            <person name="Pallen M.J."/>
        </authorList>
    </citation>
    <scope>NUCLEOTIDE SEQUENCE [LARGE SCALE GENOMIC DNA]</scope>
    <source>
        <strain evidence="13 14">Sa1BUA1</strain>
    </source>
</reference>
<dbReference type="SUPFAM" id="SSF55545">
    <property type="entry name" value="beta-N-acetylhexosaminidase-like domain"/>
    <property type="match status" value="1"/>
</dbReference>
<proteinExistence type="inferred from homology"/>
<keyword evidence="9" id="KW-1133">Transmembrane helix</keyword>
<dbReference type="InterPro" id="IPR011496">
    <property type="entry name" value="O-GlcNAcase_cat"/>
</dbReference>
<keyword evidence="14" id="KW-1185">Reference proteome</keyword>
<dbReference type="InterPro" id="IPR029018">
    <property type="entry name" value="Hex-like_dom2"/>
</dbReference>
<dbReference type="Proteomes" id="UP000661894">
    <property type="component" value="Unassembled WGS sequence"/>
</dbReference>
<dbReference type="InterPro" id="IPR019931">
    <property type="entry name" value="LPXTG_anchor"/>
</dbReference>
<feature type="chain" id="PRO_5045243434" evidence="10">
    <location>
        <begin position="31"/>
        <end position="718"/>
    </location>
</feature>
<evidence type="ECO:0000256" key="6">
    <source>
        <dbReference type="ARBA" id="ARBA00023295"/>
    </source>
</evidence>
<evidence type="ECO:0000256" key="1">
    <source>
        <dbReference type="ARBA" id="ARBA00022512"/>
    </source>
</evidence>
<evidence type="ECO:0000256" key="7">
    <source>
        <dbReference type="PROSITE-ProRule" id="PRU01353"/>
    </source>
</evidence>
<dbReference type="PROSITE" id="PS52009">
    <property type="entry name" value="GH84"/>
    <property type="match status" value="1"/>
</dbReference>
<evidence type="ECO:0000256" key="3">
    <source>
        <dbReference type="ARBA" id="ARBA00022729"/>
    </source>
</evidence>
<feature type="active site" description="Proton donor" evidence="7">
    <location>
        <position position="284"/>
    </location>
</feature>
<dbReference type="InterPro" id="IPR015882">
    <property type="entry name" value="HEX_bac_N"/>
</dbReference>
<dbReference type="PANTHER" id="PTHR13170:SF16">
    <property type="entry name" value="PROTEIN O-GLCNACASE"/>
    <property type="match status" value="1"/>
</dbReference>
<comment type="caution">
    <text evidence="13">The sequence shown here is derived from an EMBL/GenBank/DDBJ whole genome shotgun (WGS) entry which is preliminary data.</text>
</comment>
<gene>
    <name evidence="13" type="ORF">H9624_02320</name>
</gene>
<keyword evidence="2" id="KW-0964">Secreted</keyword>
<keyword evidence="4 7" id="KW-0378">Hydrolase</keyword>
<organism evidence="13 14">
    <name type="scientific">Oceanitalea stevensii</name>
    <dbReference type="NCBI Taxonomy" id="2763072"/>
    <lineage>
        <taxon>Bacteria</taxon>
        <taxon>Bacillati</taxon>
        <taxon>Actinomycetota</taxon>
        <taxon>Actinomycetes</taxon>
        <taxon>Micrococcales</taxon>
        <taxon>Bogoriellaceae</taxon>
        <taxon>Georgenia</taxon>
    </lineage>
</organism>
<keyword evidence="1" id="KW-0134">Cell wall</keyword>
<evidence type="ECO:0000313" key="13">
    <source>
        <dbReference type="EMBL" id="MBD8061159.1"/>
    </source>
</evidence>
<keyword evidence="5" id="KW-0572">Peptidoglycan-anchor</keyword>
<dbReference type="Gene3D" id="3.20.20.80">
    <property type="entry name" value="Glycosidases"/>
    <property type="match status" value="1"/>
</dbReference>
<feature type="signal peptide" evidence="10">
    <location>
        <begin position="1"/>
        <end position="30"/>
    </location>
</feature>
<evidence type="ECO:0000256" key="4">
    <source>
        <dbReference type="ARBA" id="ARBA00022801"/>
    </source>
</evidence>
<dbReference type="EMBL" id="JACSPO010000001">
    <property type="protein sequence ID" value="MBD8061159.1"/>
    <property type="molecule type" value="Genomic_DNA"/>
</dbReference>
<dbReference type="Pfam" id="PF02838">
    <property type="entry name" value="Glyco_hydro_20b"/>
    <property type="match status" value="1"/>
</dbReference>
<evidence type="ECO:0000256" key="10">
    <source>
        <dbReference type="SAM" id="SignalP"/>
    </source>
</evidence>
<name>A0ABR8YYL0_9MICO</name>
<keyword evidence="9" id="KW-0472">Membrane</keyword>
<feature type="transmembrane region" description="Helical" evidence="9">
    <location>
        <begin position="692"/>
        <end position="711"/>
    </location>
</feature>
<dbReference type="Gene3D" id="3.30.379.10">
    <property type="entry name" value="Chitobiase/beta-hexosaminidase domain 2-like"/>
    <property type="match status" value="1"/>
</dbReference>
<evidence type="ECO:0000259" key="12">
    <source>
        <dbReference type="PROSITE" id="PS52009"/>
    </source>
</evidence>
<protein>
    <submittedName>
        <fullName evidence="13">Beta-N-acetylglucosaminidase domain-containing protein</fullName>
    </submittedName>
</protein>
<evidence type="ECO:0000256" key="9">
    <source>
        <dbReference type="SAM" id="Phobius"/>
    </source>
</evidence>
<dbReference type="PROSITE" id="PS50847">
    <property type="entry name" value="GRAM_POS_ANCHORING"/>
    <property type="match status" value="1"/>
</dbReference>
<dbReference type="PANTHER" id="PTHR13170">
    <property type="entry name" value="O-GLCNACASE"/>
    <property type="match status" value="1"/>
</dbReference>
<keyword evidence="3 10" id="KW-0732">Signal</keyword>
<dbReference type="Gene3D" id="1.20.58.460">
    <property type="entry name" value="Hyaluronidase post-catalytic domain-like"/>
    <property type="match status" value="1"/>
</dbReference>
<dbReference type="InterPro" id="IPR051822">
    <property type="entry name" value="Glycosyl_Hydrolase_84"/>
</dbReference>
<evidence type="ECO:0000256" key="5">
    <source>
        <dbReference type="ARBA" id="ARBA00023088"/>
    </source>
</evidence>
<feature type="domain" description="Gram-positive cocci surface proteins LPxTG" evidence="11">
    <location>
        <begin position="684"/>
        <end position="718"/>
    </location>
</feature>
<dbReference type="RefSeq" id="WP_251838297.1">
    <property type="nucleotide sequence ID" value="NZ_JACSPO010000001.1"/>
</dbReference>
<keyword evidence="6 7" id="KW-0326">Glycosidase</keyword>
<evidence type="ECO:0000313" key="14">
    <source>
        <dbReference type="Proteomes" id="UP000661894"/>
    </source>
</evidence>
<evidence type="ECO:0000256" key="2">
    <source>
        <dbReference type="ARBA" id="ARBA00022525"/>
    </source>
</evidence>
<feature type="region of interest" description="Disordered" evidence="8">
    <location>
        <begin position="635"/>
        <end position="684"/>
    </location>
</feature>
<keyword evidence="9" id="KW-0812">Transmembrane</keyword>
<dbReference type="Pfam" id="PF07555">
    <property type="entry name" value="NAGidase"/>
    <property type="match status" value="1"/>
</dbReference>
<feature type="domain" description="GH84" evidence="12">
    <location>
        <begin position="169"/>
        <end position="452"/>
    </location>
</feature>
<evidence type="ECO:0000259" key="11">
    <source>
        <dbReference type="PROSITE" id="PS50847"/>
    </source>
</evidence>
<dbReference type="InterPro" id="IPR017853">
    <property type="entry name" value="GH"/>
</dbReference>
<accession>A0ABR8YYL0</accession>
<sequence length="718" mass="75171">MRRPVLASGVTLALAAGVVALPTSASPAAAALPDPLLVPAPVEATYTGESVPVEDVDVVTDASTDDAALAALLAAFDAYGVEDVTVLEPGQEPAGFAVAVVGADAVEDEGVPEEAEGYALVSDADGALVVGRDGAGQFYGVQTLVQLLADVDGATHLREAAVVDHPAMALRGTIEGFYGEPWTHAERLDHLDFLGSVKANTYVYAPKDDPYHRDQWREPYPEDTLAELTELIARADENHVQFTFAVSPGVSICYSDPEHRADLEAKLDAIYDAGGRSFYIALDDIAYTDWNCEADAEAYGPAGQAAAAAAQVDLLNDVQQTWVSEREGVRPLQMVPTEYGDLEATAYKDVIRETLDPAVVIQWTGTDVVPTSITTADAERFSELYGRPAFLWDNYPVNDFGDTAGRLLLGPYAYRDNGLSEHLTGIVSNPMNQPYASEVVVASVADFAWNDATFDAEESWLRSLALLAGGDADVTAALAVFADLNRQAPTFGAEPWQPQAPGLTAVAEEFRTTWEEGDTDGALDQLSAYAELLAVAPELITEGVHDGFLADAARWLESTALWADALRDAIASVDARLAGDAEAGEELAARAREAAAAASDVPVDPLRNRWPADSRVKVGDGVLDVLVEDLLALEVSAPEPTEPPTDGASPEPTEGATRVPTDDAPDTGSGGATDEASAAPGGSLPSTGAGGVAGYLALAAVLAALGGGLLLRRRTAGA</sequence>